<evidence type="ECO:0000256" key="2">
    <source>
        <dbReference type="SAM" id="Phobius"/>
    </source>
</evidence>
<gene>
    <name evidence="3" type="ORF">EM20IM_04175</name>
</gene>
<feature type="region of interest" description="Disordered" evidence="1">
    <location>
        <begin position="158"/>
        <end position="183"/>
    </location>
</feature>
<evidence type="ECO:0000313" key="4">
    <source>
        <dbReference type="Proteomes" id="UP000663088"/>
    </source>
</evidence>
<feature type="transmembrane region" description="Helical" evidence="2">
    <location>
        <begin position="20"/>
        <end position="42"/>
    </location>
</feature>
<feature type="transmembrane region" description="Helical" evidence="2">
    <location>
        <begin position="100"/>
        <end position="119"/>
    </location>
</feature>
<evidence type="ECO:0000313" key="3">
    <source>
        <dbReference type="EMBL" id="QSR87526.1"/>
    </source>
</evidence>
<sequence>MNEFKDFLETLKQPEYIHVLLNPLPIYGLGLALLVFIIGSFIKSRSVQAVGLVLILLMCASGWLVERYGEEGYDRVEAMVSEKEKAWLDAHKERGERAVWVLYAEGLIAVIALVALGIFPKGMQFLGTATIIVGLAALFMTVWTGHAGGKIRHKEFYEGPPPGYEKAKQPQPSRPDEPLPKEE</sequence>
<keyword evidence="2" id="KW-1133">Transmembrane helix</keyword>
<name>A0ABX7PXZ6_9BACT</name>
<reference evidence="3 4" key="1">
    <citation type="submission" date="2020-12" db="EMBL/GenBank/DDBJ databases">
        <authorList>
            <person name="Awala S.I."/>
            <person name="Gwak J.-H."/>
            <person name="Kim S.-J."/>
            <person name="Rhee S.-K."/>
        </authorList>
    </citation>
    <scope>NUCLEOTIDE SEQUENCE [LARGE SCALE GENOMIC DNA]</scope>
    <source>
        <strain evidence="3 4">IT5</strain>
    </source>
</reference>
<feature type="transmembrane region" description="Helical" evidence="2">
    <location>
        <begin position="48"/>
        <end position="65"/>
    </location>
</feature>
<organism evidence="3 4">
    <name type="scientific">Candidatus Methylacidiphilum infernorum</name>
    <dbReference type="NCBI Taxonomy" id="511746"/>
    <lineage>
        <taxon>Bacteria</taxon>
        <taxon>Pseudomonadati</taxon>
        <taxon>Verrucomicrobiota</taxon>
        <taxon>Methylacidiphilae</taxon>
        <taxon>Methylacidiphilales</taxon>
        <taxon>Methylacidiphilaceae</taxon>
        <taxon>Methylacidiphilum (ex Ratnadevi et al. 2023)</taxon>
    </lineage>
</organism>
<accession>A0ABX7PXZ6</accession>
<proteinExistence type="predicted"/>
<keyword evidence="4" id="KW-1185">Reference proteome</keyword>
<dbReference type="EMBL" id="CP065956">
    <property type="protein sequence ID" value="QSR87526.1"/>
    <property type="molecule type" value="Genomic_DNA"/>
</dbReference>
<keyword evidence="2" id="KW-0812">Transmembrane</keyword>
<feature type="transmembrane region" description="Helical" evidence="2">
    <location>
        <begin position="125"/>
        <end position="144"/>
    </location>
</feature>
<feature type="compositionally biased region" description="Basic and acidic residues" evidence="1">
    <location>
        <begin position="174"/>
        <end position="183"/>
    </location>
</feature>
<dbReference type="RefSeq" id="WP_206847973.1">
    <property type="nucleotide sequence ID" value="NZ_CP065956.1"/>
</dbReference>
<evidence type="ECO:0000256" key="1">
    <source>
        <dbReference type="SAM" id="MobiDB-lite"/>
    </source>
</evidence>
<keyword evidence="2" id="KW-0472">Membrane</keyword>
<protein>
    <submittedName>
        <fullName evidence="3">Uncharacterized protein</fullName>
    </submittedName>
</protein>
<dbReference type="Proteomes" id="UP000663088">
    <property type="component" value="Chromosome"/>
</dbReference>